<accession>A0A2Z7AN11</accession>
<keyword evidence="18" id="KW-1185">Reference proteome</keyword>
<evidence type="ECO:0000313" key="18">
    <source>
        <dbReference type="Proteomes" id="UP000250235"/>
    </source>
</evidence>
<feature type="compositionally biased region" description="Basic and acidic residues" evidence="15">
    <location>
        <begin position="424"/>
        <end position="435"/>
    </location>
</feature>
<dbReference type="GO" id="GO:0008270">
    <property type="term" value="F:zinc ion binding"/>
    <property type="evidence" value="ECO:0007669"/>
    <property type="project" value="UniProtKB-KW"/>
</dbReference>
<feature type="compositionally biased region" description="Basic residues" evidence="15">
    <location>
        <begin position="126"/>
        <end position="154"/>
    </location>
</feature>
<dbReference type="PANTHER" id="PTHR11802">
    <property type="entry name" value="SERINE PROTEASE FAMILY S10 SERINE CARBOXYPEPTIDASE"/>
    <property type="match status" value="1"/>
</dbReference>
<feature type="region of interest" description="Disordered" evidence="15">
    <location>
        <begin position="263"/>
        <end position="285"/>
    </location>
</feature>
<feature type="zinc finger region" description="C3H1-type" evidence="13">
    <location>
        <begin position="204"/>
        <end position="231"/>
    </location>
</feature>
<protein>
    <recommendedName>
        <fullName evidence="14">Carboxypeptidase</fullName>
        <ecNumber evidence="14">3.4.16.-</ecNumber>
    </recommendedName>
</protein>
<dbReference type="EMBL" id="KV013947">
    <property type="protein sequence ID" value="KZV23174.1"/>
    <property type="molecule type" value="Genomic_DNA"/>
</dbReference>
<feature type="domain" description="C3H1-type" evidence="16">
    <location>
        <begin position="204"/>
        <end position="231"/>
    </location>
</feature>
<feature type="domain" description="C3H1-type" evidence="16">
    <location>
        <begin position="338"/>
        <end position="364"/>
    </location>
</feature>
<dbReference type="InterPro" id="IPR000571">
    <property type="entry name" value="Znf_CCCH"/>
</dbReference>
<keyword evidence="10 13" id="KW-0862">Zinc</keyword>
<evidence type="ECO:0000313" key="17">
    <source>
        <dbReference type="EMBL" id="KZV23174.1"/>
    </source>
</evidence>
<dbReference type="HAMAP" id="MF_01077">
    <property type="entry name" value="RimP"/>
    <property type="match status" value="1"/>
</dbReference>
<evidence type="ECO:0000256" key="5">
    <source>
        <dbReference type="ARBA" id="ARBA00022670"/>
    </source>
</evidence>
<dbReference type="GO" id="GO:0042274">
    <property type="term" value="P:ribosomal small subunit biogenesis"/>
    <property type="evidence" value="ECO:0007669"/>
    <property type="project" value="InterPro"/>
</dbReference>
<evidence type="ECO:0000256" key="11">
    <source>
        <dbReference type="ARBA" id="ARBA00023157"/>
    </source>
</evidence>
<keyword evidence="9 14" id="KW-0378">Hydrolase</keyword>
<dbReference type="Gene3D" id="4.10.1000.10">
    <property type="entry name" value="Zinc finger, CCCH-type"/>
    <property type="match status" value="1"/>
</dbReference>
<keyword evidence="12" id="KW-0325">Glycoprotein</keyword>
<dbReference type="Proteomes" id="UP000250235">
    <property type="component" value="Unassembled WGS sequence"/>
</dbReference>
<evidence type="ECO:0000256" key="3">
    <source>
        <dbReference type="ARBA" id="ARBA00022525"/>
    </source>
</evidence>
<feature type="region of interest" description="Disordered" evidence="15">
    <location>
        <begin position="1"/>
        <end position="28"/>
    </location>
</feature>
<keyword evidence="5 14" id="KW-0645">Protease</keyword>
<dbReference type="InterPro" id="IPR057234">
    <property type="entry name" value="DUF7912"/>
</dbReference>
<proteinExistence type="inferred from homology"/>
<evidence type="ECO:0000256" key="10">
    <source>
        <dbReference type="ARBA" id="ARBA00022833"/>
    </source>
</evidence>
<keyword evidence="7" id="KW-0732">Signal</keyword>
<dbReference type="InterPro" id="IPR001563">
    <property type="entry name" value="Peptidase_S10"/>
</dbReference>
<evidence type="ECO:0000256" key="8">
    <source>
        <dbReference type="ARBA" id="ARBA00022771"/>
    </source>
</evidence>
<comment type="subcellular location">
    <subcellularLocation>
        <location evidence="1">Secreted</location>
    </subcellularLocation>
</comment>
<dbReference type="SUPFAM" id="SSF53474">
    <property type="entry name" value="alpha/beta-Hydrolases"/>
    <property type="match status" value="1"/>
</dbReference>
<reference evidence="17 18" key="1">
    <citation type="journal article" date="2015" name="Proc. Natl. Acad. Sci. U.S.A.">
        <title>The resurrection genome of Boea hygrometrica: A blueprint for survival of dehydration.</title>
        <authorList>
            <person name="Xiao L."/>
            <person name="Yang G."/>
            <person name="Zhang L."/>
            <person name="Yang X."/>
            <person name="Zhao S."/>
            <person name="Ji Z."/>
            <person name="Zhou Q."/>
            <person name="Hu M."/>
            <person name="Wang Y."/>
            <person name="Chen M."/>
            <person name="Xu Y."/>
            <person name="Jin H."/>
            <person name="Xiao X."/>
            <person name="Hu G."/>
            <person name="Bao F."/>
            <person name="Hu Y."/>
            <person name="Wan P."/>
            <person name="Li L."/>
            <person name="Deng X."/>
            <person name="Kuang T."/>
            <person name="Xiang C."/>
            <person name="Zhu J.K."/>
            <person name="Oliver M.J."/>
            <person name="He Y."/>
        </authorList>
    </citation>
    <scope>NUCLEOTIDE SEQUENCE [LARGE SCALE GENOMIC DNA]</scope>
    <source>
        <strain evidence="18">cv. XS01</strain>
    </source>
</reference>
<dbReference type="InterPro" id="IPR003728">
    <property type="entry name" value="Ribosome_maturation_RimP"/>
</dbReference>
<dbReference type="GO" id="GO:0006508">
    <property type="term" value="P:proteolysis"/>
    <property type="evidence" value="ECO:0007669"/>
    <property type="project" value="UniProtKB-KW"/>
</dbReference>
<evidence type="ECO:0000256" key="9">
    <source>
        <dbReference type="ARBA" id="ARBA00022801"/>
    </source>
</evidence>
<feature type="region of interest" description="Disordered" evidence="15">
    <location>
        <begin position="40"/>
        <end position="206"/>
    </location>
</feature>
<dbReference type="Gene3D" id="6.10.250.940">
    <property type="match status" value="1"/>
</dbReference>
<gene>
    <name evidence="17" type="ORF">F511_05013</name>
</gene>
<evidence type="ECO:0000256" key="1">
    <source>
        <dbReference type="ARBA" id="ARBA00004613"/>
    </source>
</evidence>
<comment type="similarity">
    <text evidence="2 14">Belongs to the peptidase S10 family.</text>
</comment>
<dbReference type="Gene3D" id="3.40.50.1820">
    <property type="entry name" value="alpha/beta hydrolase"/>
    <property type="match status" value="1"/>
</dbReference>
<keyword evidence="4 14" id="KW-0121">Carboxypeptidase</keyword>
<evidence type="ECO:0000256" key="4">
    <source>
        <dbReference type="ARBA" id="ARBA00022645"/>
    </source>
</evidence>
<dbReference type="Pfam" id="PF25498">
    <property type="entry name" value="DUF7912"/>
    <property type="match status" value="1"/>
</dbReference>
<evidence type="ECO:0000259" key="16">
    <source>
        <dbReference type="PROSITE" id="PS50103"/>
    </source>
</evidence>
<dbReference type="InterPro" id="IPR018202">
    <property type="entry name" value="Ser_caboxypep_ser_AS"/>
</dbReference>
<dbReference type="PROSITE" id="PS50103">
    <property type="entry name" value="ZF_C3H1"/>
    <property type="match status" value="3"/>
</dbReference>
<feature type="compositionally biased region" description="Polar residues" evidence="15">
    <location>
        <begin position="48"/>
        <end position="75"/>
    </location>
</feature>
<feature type="domain" description="C3H1-type" evidence="16">
    <location>
        <begin position="289"/>
        <end position="316"/>
    </location>
</feature>
<feature type="compositionally biased region" description="Basic and acidic residues" evidence="15">
    <location>
        <begin position="81"/>
        <end position="93"/>
    </location>
</feature>
<dbReference type="PROSITE" id="PS00131">
    <property type="entry name" value="CARBOXYPEPT_SER_SER"/>
    <property type="match status" value="1"/>
</dbReference>
<dbReference type="InterPro" id="IPR041367">
    <property type="entry name" value="Znf-CCCH_4"/>
</dbReference>
<dbReference type="Pfam" id="PF00450">
    <property type="entry name" value="Peptidase_S10"/>
    <property type="match status" value="1"/>
</dbReference>
<feature type="region of interest" description="Disordered" evidence="15">
    <location>
        <begin position="785"/>
        <end position="811"/>
    </location>
</feature>
<feature type="zinc finger region" description="C3H1-type" evidence="13">
    <location>
        <begin position="289"/>
        <end position="316"/>
    </location>
</feature>
<dbReference type="GO" id="GO:0005576">
    <property type="term" value="C:extracellular region"/>
    <property type="evidence" value="ECO:0007669"/>
    <property type="project" value="UniProtKB-SubCell"/>
</dbReference>
<dbReference type="PRINTS" id="PR00724">
    <property type="entry name" value="CRBOXYPTASEC"/>
</dbReference>
<dbReference type="InterPro" id="IPR029058">
    <property type="entry name" value="AB_hydrolase_fold"/>
</dbReference>
<evidence type="ECO:0000256" key="6">
    <source>
        <dbReference type="ARBA" id="ARBA00022723"/>
    </source>
</evidence>
<dbReference type="PANTHER" id="PTHR11802:SF20">
    <property type="entry name" value="SERINE CARBOXYPEPTIDASE-LIKE 41-RELATED"/>
    <property type="match status" value="1"/>
</dbReference>
<keyword evidence="3" id="KW-0964">Secreted</keyword>
<dbReference type="EC" id="3.4.16.-" evidence="14"/>
<dbReference type="Gene3D" id="3.30.1370.210">
    <property type="match status" value="1"/>
</dbReference>
<dbReference type="OrthoDB" id="443318at2759"/>
<feature type="compositionally biased region" description="Basic and acidic residues" evidence="15">
    <location>
        <begin position="110"/>
        <end position="125"/>
    </location>
</feature>
<dbReference type="FunFam" id="3.40.50.11320:FF:000005">
    <property type="entry name" value="Carboxypeptidase"/>
    <property type="match status" value="1"/>
</dbReference>
<evidence type="ECO:0000256" key="2">
    <source>
        <dbReference type="ARBA" id="ARBA00009431"/>
    </source>
</evidence>
<evidence type="ECO:0000256" key="12">
    <source>
        <dbReference type="ARBA" id="ARBA00023180"/>
    </source>
</evidence>
<dbReference type="FunFam" id="3.40.50.1820:FF:000030">
    <property type="entry name" value="Carboxypeptidase"/>
    <property type="match status" value="1"/>
</dbReference>
<evidence type="ECO:0000256" key="7">
    <source>
        <dbReference type="ARBA" id="ARBA00022729"/>
    </source>
</evidence>
<keyword evidence="11" id="KW-1015">Disulfide bond</keyword>
<organism evidence="17 18">
    <name type="scientific">Dorcoceras hygrometricum</name>
    <dbReference type="NCBI Taxonomy" id="472368"/>
    <lineage>
        <taxon>Eukaryota</taxon>
        <taxon>Viridiplantae</taxon>
        <taxon>Streptophyta</taxon>
        <taxon>Embryophyta</taxon>
        <taxon>Tracheophyta</taxon>
        <taxon>Spermatophyta</taxon>
        <taxon>Magnoliopsida</taxon>
        <taxon>eudicotyledons</taxon>
        <taxon>Gunneridae</taxon>
        <taxon>Pentapetalae</taxon>
        <taxon>asterids</taxon>
        <taxon>lamiids</taxon>
        <taxon>Lamiales</taxon>
        <taxon>Gesneriaceae</taxon>
        <taxon>Didymocarpoideae</taxon>
        <taxon>Trichosporeae</taxon>
        <taxon>Loxocarpinae</taxon>
        <taxon>Dorcoceras</taxon>
    </lineage>
</organism>
<dbReference type="GO" id="GO:0004185">
    <property type="term" value="F:serine-type carboxypeptidase activity"/>
    <property type="evidence" value="ECO:0007669"/>
    <property type="project" value="UniProtKB-UniRule"/>
</dbReference>
<dbReference type="Pfam" id="PF18044">
    <property type="entry name" value="zf-CCCH_4"/>
    <property type="match status" value="1"/>
</dbReference>
<evidence type="ECO:0000256" key="13">
    <source>
        <dbReference type="PROSITE-ProRule" id="PRU00723"/>
    </source>
</evidence>
<name>A0A2Z7AN11_9LAMI</name>
<sequence length="1646" mass="185159">MSERRKRKSFWDTEEEAKHLSGMNEPNSWSVKERHANYDDRRYHGLPSSGTSSIQKSIDNSGRASWETNEENPTVLTGDGFVKRRQDASEVKDISGISRYYKDMSPGFDGTERRTCNNSFEDDRSHSRRYPARGRSRSRGRTSGRSRSRSLSRSRGRERERGRGWSRSRSRSNDSARGLSRSRSPVEDYRRQSYGWSDRTRCPDKSSQSCREFVAGSCRRGSQCRFLHPSNISHRDGDHLEDDPAESWRNKVDRIRTSKHSYNRGPEYEMLDDDSEPNRGKGDQFLTKNRNAFPCKDFMRGYCRWADSCRFSHHSSSGESFGKSFSVRSFDSGHQSNQYEKPMCKFFAAGKCDRNNCRFSHEVTSRGSFHDKNNWSDNAARVLDAVTTVRWGEKNVADTQSSCDISNEVGTGIKMRTKLWGIPEWKEKPSNREKQPSPPRGSSSHDQGIGYTESMAKAASVANKLEQLIVLNSQLQNQDEALNVQQRNSLQGDHSFSHKALQQNSSSTSHIQQQHTEMLQNDLVSQFVSGVLDGVKNSQKTTRPDIFPGQSLNADGERRLLGHSSISNETIRGRSMLYPMLSDEVVDLNLAESKIVPPLTLQAESPNHQKAIKSPKMSESKVLQFFPNLLTNEHSTQVTNSVVIPDQPVVHVTEYPVTFLGQRVVTEQAQAYQSIDPSNSIRVIPSFTDTQLHVPLVNSMNVQMKPVTVSHDLFNPSENVRNEGELRNRCLVPETDQNSQIHVKQTSPLSAGMEVDNLKVNHEENVTVKQDEVTAKPETEVLVEQNKDDKENKASETLDGHGKNEGGNATKDEKGMRLFKNALVEFVKEILKPTWKEGRMSREVHKTVVKKVVDKVTGTVQADHIPKTQEKVEHYLSCSKPKITKLVQVCPCHLLLNSSQCGHFEAKTRPSVALAKKKDSEVEPVVKPSIVEEVSLDEGCDDIEDDSFLAEFENEEMVNEEGYFEDDCFEEEAEPSVGDGAGGGGISLAGTGWDKKALEIAEEVAMSFDGKLGIYAFRTLLNATIQVRIERLTNKSGSPTMMDIEKFSTEYRERLDDAESAGSIPENIALEVSSPGVERVVRIPEDLARFKERNMYVKYVTGAMETGSSSEHDGIFRLISFDSDAKSCTWGLADFGFTLTYEHHFEEWEAAESWRPSKLEPLAKRVVLVEFFEMGLRLNSIPAYVAVVVMGLLFGGCLGFPEEDLVVKLPGQPVVKFRQYAGYVDVDVKKGRSLFYYFVEAEEDPDHKPLTLWLNGGPGCSSIGGGAFTELGPFFPTGDGRGLRINSKSWNKASNLLFVESPAGVGWSYSNTTSDYTTGDASTANDMHIFLMGWYKKFPTFKTRDFFLTGESYAGHYIPQLALVLLDHNKHSKELKFNIKGIAIGNPLLKLDRDIPATYEFFWSHGMISDEVGLAIMNDCEFEDYTFATPHNVSNSCNNAIATANKIVGDYINNYDVILDVCYPSIVQQELRLRKMATKISVGVDVCMTYERRFYFNLPEVQKALHANRTNLPYSWSMCSSVLNYTEADGNINILPLLKRIVENHIPVWIFSGDQDSVVPLLGSRTLVRELAHDLGFTVTVPYGAWFHKKQVGGWATEYGNILTFATVRGAAHMVPYAQPSRALHLFSSFVRGRRLPNTTRPSIDN</sequence>
<feature type="region of interest" description="Disordered" evidence="15">
    <location>
        <begin position="421"/>
        <end position="449"/>
    </location>
</feature>
<evidence type="ECO:0000256" key="14">
    <source>
        <dbReference type="RuleBase" id="RU361156"/>
    </source>
</evidence>
<evidence type="ECO:0000256" key="15">
    <source>
        <dbReference type="SAM" id="MobiDB-lite"/>
    </source>
</evidence>
<dbReference type="SMART" id="SM00356">
    <property type="entry name" value="ZnF_C3H1"/>
    <property type="match status" value="3"/>
</dbReference>
<dbReference type="Gene3D" id="3.40.50.11320">
    <property type="match status" value="1"/>
</dbReference>
<feature type="zinc finger region" description="C3H1-type" evidence="13">
    <location>
        <begin position="338"/>
        <end position="364"/>
    </location>
</feature>
<keyword evidence="6 13" id="KW-0479">Metal-binding</keyword>
<keyword evidence="8 13" id="KW-0863">Zinc-finger</keyword>